<keyword evidence="2" id="KW-1185">Reference proteome</keyword>
<organism evidence="1 2">
    <name type="scientific">Sphaerodactylus townsendi</name>
    <dbReference type="NCBI Taxonomy" id="933632"/>
    <lineage>
        <taxon>Eukaryota</taxon>
        <taxon>Metazoa</taxon>
        <taxon>Chordata</taxon>
        <taxon>Craniata</taxon>
        <taxon>Vertebrata</taxon>
        <taxon>Euteleostomi</taxon>
        <taxon>Lepidosauria</taxon>
        <taxon>Squamata</taxon>
        <taxon>Bifurcata</taxon>
        <taxon>Gekkota</taxon>
        <taxon>Sphaerodactylidae</taxon>
        <taxon>Sphaerodactylus</taxon>
    </lineage>
</organism>
<sequence>MEFLLILPSELCENCLRRRDAGLLNQLQELDKQISDLRLDVEKTADECLEMDSRPSSEHSSSRGPVQAGFYELSDGGASGSLSNSSNSVFSECLSSCPSSACFCSPLDTSLSSSDGRPKSADLVGWMEAQHKGAQHEDQAAGAILHSPATPHSNSLDVVTDVHPKYQCDLVSKNGNDVYRYPSPLHAVAVQSPMFLLPVTSTPPREEEDSNIGSEVCVKSELDTKTTPSCSPSDSYPTSLPAATKKMDGYILSLVQKKIPSVRTNKPRTNLNADPAKGILRHGSICARQGAGAAHNGAAPVKNPSQVVPRSAAATPVLDNGAFSPSKQCLQDANAENLETKKIPLTAAFSPNSNHELQSKPTTSRTVKPQEATWCPVVSKGDAPKERGQTLSTKESPCRHTAPLKESKAIQLPKKIPSKSSGGQATVSSPHETRPSLDFKSEGFSPQSLEEGLLVSAQYVPAPPQTVRLHKGTRSVKILKSSMAKHRPHLVTVLENSPLAGQEKSKPTGKKCRFPDDLDTNKKPKKMVPRIKKSGHLQLETSLLSRAPGILKPTMRPHGHGREAVVAKPKHKRADYRRWKLSAEVSYEEALKRARKTRREGLGVYSQVPHPYASPYTYVASDSEYSAECESLFHSTVMDTSEDERSNYTTNCFGDSESSLSEVEFVGGSTTTSDSDESGGLIWSQFVQTLPIQTVAAASELHGNAAKAFVKIKASHNLKKKILRFRSGSLKLMTTV</sequence>
<dbReference type="EMBL" id="CM037615">
    <property type="protein sequence ID" value="KAH8015036.1"/>
    <property type="molecule type" value="Genomic_DNA"/>
</dbReference>
<dbReference type="Proteomes" id="UP000827872">
    <property type="component" value="Linkage Group LG02"/>
</dbReference>
<comment type="caution">
    <text evidence="1">The sequence shown here is derived from an EMBL/GenBank/DDBJ whole genome shotgun (WGS) entry which is preliminary data.</text>
</comment>
<name>A0ACB8G661_9SAUR</name>
<evidence type="ECO:0000313" key="2">
    <source>
        <dbReference type="Proteomes" id="UP000827872"/>
    </source>
</evidence>
<proteinExistence type="predicted"/>
<protein>
    <submittedName>
        <fullName evidence="1">Uncharacterized protein</fullName>
    </submittedName>
</protein>
<accession>A0ACB8G661</accession>
<reference evidence="1" key="1">
    <citation type="submission" date="2021-08" db="EMBL/GenBank/DDBJ databases">
        <title>The first chromosome-level gecko genome reveals the dynamic sex chromosomes of Neotropical dwarf geckos (Sphaerodactylidae: Sphaerodactylus).</title>
        <authorList>
            <person name="Pinto B.J."/>
            <person name="Keating S.E."/>
            <person name="Gamble T."/>
        </authorList>
    </citation>
    <scope>NUCLEOTIDE SEQUENCE</scope>
    <source>
        <strain evidence="1">TG3544</strain>
    </source>
</reference>
<gene>
    <name evidence="1" type="ORF">K3G42_032941</name>
</gene>
<evidence type="ECO:0000313" key="1">
    <source>
        <dbReference type="EMBL" id="KAH8015036.1"/>
    </source>
</evidence>